<dbReference type="InterPro" id="IPR027417">
    <property type="entry name" value="P-loop_NTPase"/>
</dbReference>
<keyword evidence="2" id="KW-1185">Reference proteome</keyword>
<proteinExistence type="predicted"/>
<dbReference type="GO" id="GO:0005524">
    <property type="term" value="F:ATP binding"/>
    <property type="evidence" value="ECO:0007669"/>
    <property type="project" value="TreeGrafter"/>
</dbReference>
<dbReference type="RefSeq" id="WP_014287595.1">
    <property type="nucleotide sequence ID" value="NC_016645.1"/>
</dbReference>
<dbReference type="STRING" id="1104324.P186_0312"/>
<dbReference type="HOGENOM" id="CLU_1182916_0_0_2"/>
<name>G7VFW0_9CREN</name>
<dbReference type="BioCyc" id="PSP1104324:GJSN-300-MONOMER"/>
<sequence length="234" mass="25953">MRPVKTVVVYSLDGGVGRTTLSAVLSVARGYVLMVDMDWERAGLSQLFKAPRRPGWLAPYLGAGVPYVHRVSPTLYLIPGYEAALLYTRRGEDFAREVEEAFLDFAERLPALAQRLGIPVDLVVIDTAAALRLGILAEMRKMGVYGVFVGDRRLVSKISEAKAEQYRRYLAYSSVAVLNLLERDELKIARKLTPAAIKRVAVGDRRGVSVAEAVLRDRENRKSIDYVLAALKTS</sequence>
<dbReference type="PANTHER" id="PTHR43384:SF10">
    <property type="entry name" value="ATPASE INVOLVED IN CHROMOSOME PARTITIONING, PARA_MIND FAMILY"/>
    <property type="match status" value="1"/>
</dbReference>
<protein>
    <recommendedName>
        <fullName evidence="3">CobQ/CobB/MinD/ParA nucleotide binding domain-containing protein</fullName>
    </recommendedName>
</protein>
<gene>
    <name evidence="1" type="ORF">P186_0312</name>
</gene>
<dbReference type="PANTHER" id="PTHR43384">
    <property type="entry name" value="SEPTUM SITE-DETERMINING PROTEIN MIND HOMOLOG, CHLOROPLASTIC-RELATED"/>
    <property type="match status" value="1"/>
</dbReference>
<dbReference type="InterPro" id="IPR050625">
    <property type="entry name" value="ParA/MinD_ATPase"/>
</dbReference>
<evidence type="ECO:0000313" key="1">
    <source>
        <dbReference type="EMBL" id="AET31767.1"/>
    </source>
</evidence>
<evidence type="ECO:0008006" key="3">
    <source>
        <dbReference type="Google" id="ProtNLM"/>
    </source>
</evidence>
<dbReference type="GeneID" id="11594576"/>
<dbReference type="GO" id="GO:0051782">
    <property type="term" value="P:negative regulation of cell division"/>
    <property type="evidence" value="ECO:0007669"/>
    <property type="project" value="TreeGrafter"/>
</dbReference>
<dbReference type="GO" id="GO:0005829">
    <property type="term" value="C:cytosol"/>
    <property type="evidence" value="ECO:0007669"/>
    <property type="project" value="TreeGrafter"/>
</dbReference>
<dbReference type="GO" id="GO:0009898">
    <property type="term" value="C:cytoplasmic side of plasma membrane"/>
    <property type="evidence" value="ECO:0007669"/>
    <property type="project" value="TreeGrafter"/>
</dbReference>
<dbReference type="Proteomes" id="UP000005867">
    <property type="component" value="Chromosome"/>
</dbReference>
<reference evidence="1 2" key="1">
    <citation type="journal article" date="2012" name="J. Bacteriol.">
        <title>Complete genome sequence of strain 1860, a crenarchaeon of the genus pyrobaculum able to grow with various electron acceptors.</title>
        <authorList>
            <person name="Mardanov A.V."/>
            <person name="Gumerov V.M."/>
            <person name="Slobodkina G.B."/>
            <person name="Beletsky A.V."/>
            <person name="Bonch-Osmolovskaya E.A."/>
            <person name="Ravin N.V."/>
            <person name="Skryabin K.G."/>
        </authorList>
    </citation>
    <scope>NUCLEOTIDE SEQUENCE [LARGE SCALE GENOMIC DNA]</scope>
    <source>
        <strain evidence="1 2">1860</strain>
    </source>
</reference>
<evidence type="ECO:0000313" key="2">
    <source>
        <dbReference type="Proteomes" id="UP000005867"/>
    </source>
</evidence>
<dbReference type="AlphaFoldDB" id="G7VFW0"/>
<organism evidence="1 2">
    <name type="scientific">Pyrobaculum ferrireducens</name>
    <dbReference type="NCBI Taxonomy" id="1104324"/>
    <lineage>
        <taxon>Archaea</taxon>
        <taxon>Thermoproteota</taxon>
        <taxon>Thermoprotei</taxon>
        <taxon>Thermoproteales</taxon>
        <taxon>Thermoproteaceae</taxon>
        <taxon>Pyrobaculum</taxon>
    </lineage>
</organism>
<dbReference type="GO" id="GO:0016887">
    <property type="term" value="F:ATP hydrolysis activity"/>
    <property type="evidence" value="ECO:0007669"/>
    <property type="project" value="TreeGrafter"/>
</dbReference>
<accession>G7VFW0</accession>
<dbReference type="OrthoDB" id="26046at2157"/>
<dbReference type="KEGG" id="pyr:P186_0312"/>
<dbReference type="EMBL" id="CP003098">
    <property type="protein sequence ID" value="AET31767.1"/>
    <property type="molecule type" value="Genomic_DNA"/>
</dbReference>
<dbReference type="Gene3D" id="3.40.50.300">
    <property type="entry name" value="P-loop containing nucleotide triphosphate hydrolases"/>
    <property type="match status" value="1"/>
</dbReference>
<dbReference type="eggNOG" id="arCOG05608">
    <property type="taxonomic scope" value="Archaea"/>
</dbReference>
<dbReference type="SUPFAM" id="SSF52540">
    <property type="entry name" value="P-loop containing nucleoside triphosphate hydrolases"/>
    <property type="match status" value="1"/>
</dbReference>